<evidence type="ECO:0000256" key="2">
    <source>
        <dbReference type="ARBA" id="ARBA00023002"/>
    </source>
</evidence>
<dbReference type="AlphaFoldDB" id="A0A2R6BZF4"/>
<evidence type="ECO:0000256" key="1">
    <source>
        <dbReference type="ARBA" id="ARBA00022505"/>
    </source>
</evidence>
<organism evidence="4 5">
    <name type="scientific">Candidatus Marsarchaeota G2 archaeon ECH_B_SAG-G16</name>
    <dbReference type="NCBI Taxonomy" id="1978167"/>
    <lineage>
        <taxon>Archaea</taxon>
        <taxon>Candidatus Marsarchaeota</taxon>
        <taxon>Candidatus Marsarchaeota group 2</taxon>
    </lineage>
</organism>
<dbReference type="SUPFAM" id="SSF56003">
    <property type="entry name" value="Molybdenum cofactor-binding domain"/>
    <property type="match status" value="1"/>
</dbReference>
<dbReference type="InterPro" id="IPR036856">
    <property type="entry name" value="Ald_Oxase/Xan_DH_a/b_sf"/>
</dbReference>
<protein>
    <recommendedName>
        <fullName evidence="3">Aldehyde oxidase/xanthine dehydrogenase a/b hammerhead domain-containing protein</fullName>
    </recommendedName>
</protein>
<dbReference type="FunFam" id="3.30.365.10:FF:000001">
    <property type="entry name" value="Xanthine dehydrogenase oxidase"/>
    <property type="match status" value="1"/>
</dbReference>
<dbReference type="InterPro" id="IPR037165">
    <property type="entry name" value="AldOxase/xan_DH_Mopterin-bd_sf"/>
</dbReference>
<evidence type="ECO:0000313" key="4">
    <source>
        <dbReference type="EMBL" id="PSO03906.1"/>
    </source>
</evidence>
<dbReference type="Proteomes" id="UP000241886">
    <property type="component" value="Unassembled WGS sequence"/>
</dbReference>
<dbReference type="Pfam" id="PF20256">
    <property type="entry name" value="MoCoBD_2"/>
    <property type="match status" value="1"/>
</dbReference>
<reference evidence="4 5" key="1">
    <citation type="submission" date="2017-04" db="EMBL/GenBank/DDBJ databases">
        <title>Novel microbial lineages endemic to geothermal iron-oxide mats fill important gaps in the evolutionary history of Archaea.</title>
        <authorList>
            <person name="Jay Z.J."/>
            <person name="Beam J.P."/>
            <person name="Dlakic M."/>
            <person name="Rusch D.B."/>
            <person name="Kozubal M.A."/>
            <person name="Inskeep W.P."/>
        </authorList>
    </citation>
    <scope>NUCLEOTIDE SEQUENCE [LARGE SCALE GENOMIC DNA]</scope>
    <source>
        <strain evidence="4">ECH_B_SAG-G16</strain>
    </source>
</reference>
<dbReference type="InterPro" id="IPR016208">
    <property type="entry name" value="Ald_Oxase/xanthine_DH-like"/>
</dbReference>
<sequence length="563" mass="62518">MAQSVILEREVITQKKALVGSSPKRKEALQALRGEAVYTDDVEPPTKVYYVSFVRSPYARAKIRRIELSRALSLKGVAAAFTGKDFENIKLGYWMHHKGMKEPVRHPLALDVVRYHGEPVVAIVAENQYIAEDAAELVEVEYEPLTPIIDPLDALKTSEKVFDELSDNVLFYDEFGSKEDVENAISACDIVIEETLTNGRTSPVSLETRTHIAWYDGSRLTIWASTQFAHVVRNYVAETLGFPENRIRVIAPRVGGGFGPKSSIFSDEIALYAIALKLKAAVKWVETRTEHLLITGHERDQIHFVKAGFTKDGRLVALYDRIVADVGAGATFWAEVQPVMVASVSIPGPYKFEKYAFEVLAVATNKAPWSPNIGFGRPVAAYVMERLMDIAAEKLGLDPAYIRRINLVRKEDFPYTNPAFVVYDSGDYRTTLDLLLDLMDYDELRKKQEELRKKGKLIGIGISVYSEYTAPPSRRLQGVLGWEVGGYERAIVRIEPTGKVSVLLGTQDTGQGHATIFSQIAAEQLGVPLEDVNVHEGDTDSNPYGFGTWASRSTATAGNAIIL</sequence>
<keyword evidence="2" id="KW-0560">Oxidoreductase</keyword>
<evidence type="ECO:0000313" key="5">
    <source>
        <dbReference type="Proteomes" id="UP000241886"/>
    </source>
</evidence>
<dbReference type="PANTHER" id="PTHR11908">
    <property type="entry name" value="XANTHINE DEHYDROGENASE"/>
    <property type="match status" value="1"/>
</dbReference>
<dbReference type="SMART" id="SM01008">
    <property type="entry name" value="Ald_Xan_dh_C"/>
    <property type="match status" value="1"/>
</dbReference>
<dbReference type="PANTHER" id="PTHR11908:SF132">
    <property type="entry name" value="ALDEHYDE OXIDASE 1-RELATED"/>
    <property type="match status" value="1"/>
</dbReference>
<gene>
    <name evidence="4" type="ORF">B9Q13_05995</name>
</gene>
<dbReference type="Gene3D" id="3.90.1170.50">
    <property type="entry name" value="Aldehyde oxidase/xanthine dehydrogenase, a/b hammerhead"/>
    <property type="match status" value="1"/>
</dbReference>
<dbReference type="Pfam" id="PF01315">
    <property type="entry name" value="Ald_Xan_dh_C"/>
    <property type="match status" value="1"/>
</dbReference>
<dbReference type="EMBL" id="NEXO01000084">
    <property type="protein sequence ID" value="PSO03906.1"/>
    <property type="molecule type" value="Genomic_DNA"/>
</dbReference>
<proteinExistence type="predicted"/>
<evidence type="ECO:0000259" key="3">
    <source>
        <dbReference type="SMART" id="SM01008"/>
    </source>
</evidence>
<accession>A0A2R6BZF4</accession>
<dbReference type="GO" id="GO:0016491">
    <property type="term" value="F:oxidoreductase activity"/>
    <property type="evidence" value="ECO:0007669"/>
    <property type="project" value="UniProtKB-KW"/>
</dbReference>
<comment type="caution">
    <text evidence="4">The sequence shown here is derived from an EMBL/GenBank/DDBJ whole genome shotgun (WGS) entry which is preliminary data.</text>
</comment>
<dbReference type="GO" id="GO:0005506">
    <property type="term" value="F:iron ion binding"/>
    <property type="evidence" value="ECO:0007669"/>
    <property type="project" value="InterPro"/>
</dbReference>
<feature type="non-terminal residue" evidence="4">
    <location>
        <position position="563"/>
    </location>
</feature>
<dbReference type="Pfam" id="PF02738">
    <property type="entry name" value="MoCoBD_1"/>
    <property type="match status" value="1"/>
</dbReference>
<dbReference type="InterPro" id="IPR008274">
    <property type="entry name" value="AldOxase/xan_DH_MoCoBD1"/>
</dbReference>
<keyword evidence="1" id="KW-0500">Molybdenum</keyword>
<dbReference type="Gene3D" id="3.30.365.10">
    <property type="entry name" value="Aldehyde oxidase/xanthine dehydrogenase, molybdopterin binding domain"/>
    <property type="match status" value="4"/>
</dbReference>
<name>A0A2R6BZF4_9ARCH</name>
<feature type="domain" description="Aldehyde oxidase/xanthine dehydrogenase a/b hammerhead" evidence="3">
    <location>
        <begin position="33"/>
        <end position="146"/>
    </location>
</feature>
<dbReference type="InterPro" id="IPR046867">
    <property type="entry name" value="AldOxase/xan_DH_MoCoBD2"/>
</dbReference>
<dbReference type="InterPro" id="IPR000674">
    <property type="entry name" value="Ald_Oxase/Xan_DH_a/b"/>
</dbReference>
<dbReference type="SUPFAM" id="SSF54665">
    <property type="entry name" value="CO dehydrogenase molybdoprotein N-domain-like"/>
    <property type="match status" value="1"/>
</dbReference>